<protein>
    <submittedName>
        <fullName evidence="2">Uncharacterized protein</fullName>
    </submittedName>
</protein>
<reference evidence="2" key="1">
    <citation type="journal article" date="2020" name="Fungal Divers.">
        <title>Resolving the Mortierellaceae phylogeny through synthesis of multi-gene phylogenetics and phylogenomics.</title>
        <authorList>
            <person name="Vandepol N."/>
            <person name="Liber J."/>
            <person name="Desiro A."/>
            <person name="Na H."/>
            <person name="Kennedy M."/>
            <person name="Barry K."/>
            <person name="Grigoriev I.V."/>
            <person name="Miller A.N."/>
            <person name="O'Donnell K."/>
            <person name="Stajich J.E."/>
            <person name="Bonito G."/>
        </authorList>
    </citation>
    <scope>NUCLEOTIDE SEQUENCE</scope>
    <source>
        <strain evidence="2">KOD1015</strain>
    </source>
</reference>
<comment type="caution">
    <text evidence="2">The sequence shown here is derived from an EMBL/GenBank/DDBJ whole genome shotgun (WGS) entry which is preliminary data.</text>
</comment>
<evidence type="ECO:0000256" key="1">
    <source>
        <dbReference type="SAM" id="Phobius"/>
    </source>
</evidence>
<organism evidence="2 3">
    <name type="scientific">Lunasporangiospora selenospora</name>
    <dbReference type="NCBI Taxonomy" id="979761"/>
    <lineage>
        <taxon>Eukaryota</taxon>
        <taxon>Fungi</taxon>
        <taxon>Fungi incertae sedis</taxon>
        <taxon>Mucoromycota</taxon>
        <taxon>Mortierellomycotina</taxon>
        <taxon>Mortierellomycetes</taxon>
        <taxon>Mortierellales</taxon>
        <taxon>Mortierellaceae</taxon>
        <taxon>Lunasporangiospora</taxon>
    </lineage>
</organism>
<name>A0A9P6FRL8_9FUNG</name>
<sequence length="87" mass="9749">MAGVVHLVKTNPALAPLFVFGGSGIIGGIAYIGHCLKNGPDVIINKSAAEKPWNRIQPHENAKLWSPNKEFWQDRKVRSEQLKQERF</sequence>
<dbReference type="Pfam" id="PF06522">
    <property type="entry name" value="B12D"/>
    <property type="match status" value="1"/>
</dbReference>
<dbReference type="Proteomes" id="UP000780801">
    <property type="component" value="Unassembled WGS sequence"/>
</dbReference>
<keyword evidence="3" id="KW-1185">Reference proteome</keyword>
<accession>A0A9P6FRL8</accession>
<dbReference type="AlphaFoldDB" id="A0A9P6FRL8"/>
<keyword evidence="1" id="KW-0472">Membrane</keyword>
<evidence type="ECO:0000313" key="2">
    <source>
        <dbReference type="EMBL" id="KAF9580387.1"/>
    </source>
</evidence>
<keyword evidence="1" id="KW-1133">Transmembrane helix</keyword>
<dbReference type="PANTHER" id="PTHR14256:SF1">
    <property type="entry name" value="GEO09626P1"/>
    <property type="match status" value="1"/>
</dbReference>
<dbReference type="OrthoDB" id="5511684at2759"/>
<keyword evidence="1" id="KW-0812">Transmembrane</keyword>
<proteinExistence type="predicted"/>
<dbReference type="PANTHER" id="PTHR14256">
    <property type="entry name" value="NADH-UBIQUINONE OXIDOREDUCTASE MLRQ SUBUNIT"/>
    <property type="match status" value="1"/>
</dbReference>
<dbReference type="EMBL" id="JAABOA010002095">
    <property type="protein sequence ID" value="KAF9580387.1"/>
    <property type="molecule type" value="Genomic_DNA"/>
</dbReference>
<evidence type="ECO:0000313" key="3">
    <source>
        <dbReference type="Proteomes" id="UP000780801"/>
    </source>
</evidence>
<feature type="transmembrane region" description="Helical" evidence="1">
    <location>
        <begin position="13"/>
        <end position="33"/>
    </location>
</feature>
<gene>
    <name evidence="2" type="ORF">BGW38_002987</name>
</gene>
<dbReference type="InterPro" id="IPR010530">
    <property type="entry name" value="B12D"/>
</dbReference>